<accession>A0ABN1PF62</accession>
<organism evidence="2 3">
    <name type="scientific">Streptomyces thermoalcalitolerans</name>
    <dbReference type="NCBI Taxonomy" id="65605"/>
    <lineage>
        <taxon>Bacteria</taxon>
        <taxon>Bacillati</taxon>
        <taxon>Actinomycetota</taxon>
        <taxon>Actinomycetes</taxon>
        <taxon>Kitasatosporales</taxon>
        <taxon>Streptomycetaceae</taxon>
        <taxon>Streptomyces</taxon>
    </lineage>
</organism>
<name>A0ABN1PF62_9ACTN</name>
<gene>
    <name evidence="2" type="ORF">GCM10009549_48420</name>
</gene>
<evidence type="ECO:0000256" key="1">
    <source>
        <dbReference type="SAM" id="MobiDB-lite"/>
    </source>
</evidence>
<reference evidence="2 3" key="1">
    <citation type="journal article" date="2019" name="Int. J. Syst. Evol. Microbiol.">
        <title>The Global Catalogue of Microorganisms (GCM) 10K type strain sequencing project: providing services to taxonomists for standard genome sequencing and annotation.</title>
        <authorList>
            <consortium name="The Broad Institute Genomics Platform"/>
            <consortium name="The Broad Institute Genome Sequencing Center for Infectious Disease"/>
            <person name="Wu L."/>
            <person name="Ma J."/>
        </authorList>
    </citation>
    <scope>NUCLEOTIDE SEQUENCE [LARGE SCALE GENOMIC DNA]</scope>
    <source>
        <strain evidence="2 3">JCM 10673</strain>
    </source>
</reference>
<proteinExistence type="predicted"/>
<dbReference type="Proteomes" id="UP001501005">
    <property type="component" value="Unassembled WGS sequence"/>
</dbReference>
<dbReference type="EMBL" id="BAAAHG010000053">
    <property type="protein sequence ID" value="GAA0926671.1"/>
    <property type="molecule type" value="Genomic_DNA"/>
</dbReference>
<protein>
    <submittedName>
        <fullName evidence="2">Uncharacterized protein</fullName>
    </submittedName>
</protein>
<sequence>MCAERTDCVLGAPVGNPPGEHWAKAVAEPDWEPMGGLDVETGRTVFHGGQGDAQCAVCPRCDERACSHTETWEKTEGADKAFFDAIHAWNATGEAAVTCPRCASASGLRAWKRADGCFAFACLGFEFWNWPEFASRFLDDFAHVLDGHRVVHIWGKLRAAEGAPQADPAVVMSRPCRPSAPCRAAGTRSPSSPRSRCRCRRPRGPGPSR</sequence>
<evidence type="ECO:0000313" key="3">
    <source>
        <dbReference type="Proteomes" id="UP001501005"/>
    </source>
</evidence>
<feature type="region of interest" description="Disordered" evidence="1">
    <location>
        <begin position="179"/>
        <end position="209"/>
    </location>
</feature>
<evidence type="ECO:0000313" key="2">
    <source>
        <dbReference type="EMBL" id="GAA0926671.1"/>
    </source>
</evidence>
<keyword evidence="3" id="KW-1185">Reference proteome</keyword>
<comment type="caution">
    <text evidence="2">The sequence shown here is derived from an EMBL/GenBank/DDBJ whole genome shotgun (WGS) entry which is preliminary data.</text>
</comment>